<dbReference type="RefSeq" id="WP_208307213.1">
    <property type="nucleotide sequence ID" value="NZ_JAGETX010000003.1"/>
</dbReference>
<accession>A0ABS3TAN9</accession>
<sequence>MKSVAVYCGSSIGRNDLYRQQAHEMGRILAERGLTLVYGGGKVGLMGTIADSVLQHGGRAIGVIPEFLASKEVAHLGLTELHVVQSMHERKLKMAELADGFVAMPGGYGTLEELFEVLTWGQLGLQFEVLTWGQLGLHPKPIGVLNVAGFYTHLLRALDHMVDEALLRSENRQQLLQAETPAVLLDHMAAYQPAQVEKWLTPSKT</sequence>
<evidence type="ECO:0000256" key="1">
    <source>
        <dbReference type="ARBA" id="ARBA00000274"/>
    </source>
</evidence>
<dbReference type="InterPro" id="IPR005269">
    <property type="entry name" value="LOG"/>
</dbReference>
<dbReference type="Proteomes" id="UP000670527">
    <property type="component" value="Unassembled WGS sequence"/>
</dbReference>
<comment type="similarity">
    <text evidence="2 3">Belongs to the LOG family.</text>
</comment>
<comment type="caution">
    <text evidence="4">The sequence shown here is derived from an EMBL/GenBank/DDBJ whole genome shotgun (WGS) entry which is preliminary data.</text>
</comment>
<name>A0ABS3TAN9_9BACT</name>
<keyword evidence="5" id="KW-1185">Reference proteome</keyword>
<dbReference type="PANTHER" id="PTHR31223">
    <property type="entry name" value="LOG FAMILY PROTEIN YJL055W"/>
    <property type="match status" value="1"/>
</dbReference>
<dbReference type="EMBL" id="JAGETX010000003">
    <property type="protein sequence ID" value="MBO3270708.1"/>
    <property type="molecule type" value="Genomic_DNA"/>
</dbReference>
<dbReference type="EC" id="3.2.2.n1" evidence="3"/>
<gene>
    <name evidence="4" type="ORF">J4D97_08615</name>
</gene>
<dbReference type="PANTHER" id="PTHR31223:SF70">
    <property type="entry name" value="LOG FAMILY PROTEIN YJL055W"/>
    <property type="match status" value="1"/>
</dbReference>
<evidence type="ECO:0000256" key="3">
    <source>
        <dbReference type="RuleBase" id="RU363015"/>
    </source>
</evidence>
<evidence type="ECO:0000313" key="4">
    <source>
        <dbReference type="EMBL" id="MBO3270708.1"/>
    </source>
</evidence>
<comment type="catalytic activity">
    <reaction evidence="1">
        <text>AMP + H2O = D-ribose 5-phosphate + adenine</text>
        <dbReference type="Rhea" id="RHEA:20129"/>
        <dbReference type="ChEBI" id="CHEBI:15377"/>
        <dbReference type="ChEBI" id="CHEBI:16708"/>
        <dbReference type="ChEBI" id="CHEBI:78346"/>
        <dbReference type="ChEBI" id="CHEBI:456215"/>
        <dbReference type="EC" id="3.2.2.4"/>
    </reaction>
</comment>
<reference evidence="4 5" key="1">
    <citation type="submission" date="2021-03" db="EMBL/GenBank/DDBJ databases">
        <authorList>
            <person name="Kim M.K."/>
        </authorList>
    </citation>
    <scope>NUCLEOTIDE SEQUENCE [LARGE SCALE GENOMIC DNA]</scope>
    <source>
        <strain evidence="4 5">BT507</strain>
    </source>
</reference>
<keyword evidence="3" id="KW-0203">Cytokinin biosynthesis</keyword>
<protein>
    <recommendedName>
        <fullName evidence="3">Cytokinin riboside 5'-monophosphate phosphoribohydrolase</fullName>
        <ecNumber evidence="3">3.2.2.n1</ecNumber>
    </recommendedName>
</protein>
<keyword evidence="3" id="KW-0378">Hydrolase</keyword>
<dbReference type="InterPro" id="IPR031100">
    <property type="entry name" value="LOG_fam"/>
</dbReference>
<organism evidence="4 5">
    <name type="scientific">Hymenobacter defluvii</name>
    <dbReference type="NCBI Taxonomy" id="2054411"/>
    <lineage>
        <taxon>Bacteria</taxon>
        <taxon>Pseudomonadati</taxon>
        <taxon>Bacteroidota</taxon>
        <taxon>Cytophagia</taxon>
        <taxon>Cytophagales</taxon>
        <taxon>Hymenobacteraceae</taxon>
        <taxon>Hymenobacter</taxon>
    </lineage>
</organism>
<evidence type="ECO:0000313" key="5">
    <source>
        <dbReference type="Proteomes" id="UP000670527"/>
    </source>
</evidence>
<dbReference type="Pfam" id="PF03641">
    <property type="entry name" value="Lysine_decarbox"/>
    <property type="match status" value="2"/>
</dbReference>
<dbReference type="SUPFAM" id="SSF102405">
    <property type="entry name" value="MCP/YpsA-like"/>
    <property type="match status" value="1"/>
</dbReference>
<evidence type="ECO:0000256" key="2">
    <source>
        <dbReference type="ARBA" id="ARBA00006763"/>
    </source>
</evidence>
<dbReference type="Gene3D" id="3.40.50.450">
    <property type="match status" value="2"/>
</dbReference>
<dbReference type="NCBIfam" id="TIGR00730">
    <property type="entry name" value="Rossman fold protein, TIGR00730 family"/>
    <property type="match status" value="1"/>
</dbReference>
<proteinExistence type="inferred from homology"/>